<dbReference type="AlphaFoldDB" id="A0A8X6K828"/>
<dbReference type="EMBL" id="BMAO01030100">
    <property type="protein sequence ID" value="GFQ65766.1"/>
    <property type="molecule type" value="Genomic_DNA"/>
</dbReference>
<gene>
    <name evidence="1" type="primary">NCL1_49160</name>
    <name evidence="1" type="ORF">TNCT_106541</name>
</gene>
<organism evidence="1 2">
    <name type="scientific">Trichonephila clavata</name>
    <name type="common">Joro spider</name>
    <name type="synonym">Nephila clavata</name>
    <dbReference type="NCBI Taxonomy" id="2740835"/>
    <lineage>
        <taxon>Eukaryota</taxon>
        <taxon>Metazoa</taxon>
        <taxon>Ecdysozoa</taxon>
        <taxon>Arthropoda</taxon>
        <taxon>Chelicerata</taxon>
        <taxon>Arachnida</taxon>
        <taxon>Araneae</taxon>
        <taxon>Araneomorphae</taxon>
        <taxon>Entelegynae</taxon>
        <taxon>Araneoidea</taxon>
        <taxon>Nephilidae</taxon>
        <taxon>Trichonephila</taxon>
    </lineage>
</organism>
<protein>
    <recommendedName>
        <fullName evidence="3">SMB domain-containing protein</fullName>
    </recommendedName>
</protein>
<sequence length="346" mass="39799">MNHLPLKFSWISKMKISTSHLYIKIFILLFLLEILKEFCSATNDTTTDDITFEELRALNFTCNYQNNCTEARPIGRDDLYSYKCMCDHHCVTYGACCLDSEFRTQVNNGHNSGVKVNCIDTYGANSRSVYMVDNCKTPGTIKYLCANNGEAWNDPFLLIPVTSKVSNITYKNYYCAVCNENSDTNQFIFWTIIVDDTSNSTFQSPVPELKFSRALRSWVTVDQNFNIVTKVTISIEAPERPEVKYCKKDLITECDRKWTDAAVADKCEAYMSVFSIYDRDMGSLAVYKNPHCAICNFDVLRRISCLSMHSIVRHEVYEGGRRFVIEDREKKCGTNAVYDIFSKRCR</sequence>
<evidence type="ECO:0008006" key="3">
    <source>
        <dbReference type="Google" id="ProtNLM"/>
    </source>
</evidence>
<comment type="caution">
    <text evidence="1">The sequence shown here is derived from an EMBL/GenBank/DDBJ whole genome shotgun (WGS) entry which is preliminary data.</text>
</comment>
<dbReference type="InterPro" id="IPR053231">
    <property type="entry name" value="GPCR_LN-TM7"/>
</dbReference>
<reference evidence="1" key="1">
    <citation type="submission" date="2020-07" db="EMBL/GenBank/DDBJ databases">
        <title>Multicomponent nature underlies the extraordinary mechanical properties of spider dragline silk.</title>
        <authorList>
            <person name="Kono N."/>
            <person name="Nakamura H."/>
            <person name="Mori M."/>
            <person name="Yoshida Y."/>
            <person name="Ohtoshi R."/>
            <person name="Malay A.D."/>
            <person name="Moran D.A.P."/>
            <person name="Tomita M."/>
            <person name="Numata K."/>
            <person name="Arakawa K."/>
        </authorList>
    </citation>
    <scope>NUCLEOTIDE SEQUENCE</scope>
</reference>
<dbReference type="PANTHER" id="PTHR45902:SF4">
    <property type="entry name" value="G-PROTEIN COUPLED RECEPTORS FAMILY 2 PROFILE 2 DOMAIN-CONTAINING PROTEIN"/>
    <property type="match status" value="1"/>
</dbReference>
<accession>A0A8X6K828</accession>
<dbReference type="OrthoDB" id="6422910at2759"/>
<dbReference type="Proteomes" id="UP000887116">
    <property type="component" value="Unassembled WGS sequence"/>
</dbReference>
<dbReference type="PANTHER" id="PTHR45902">
    <property type="entry name" value="LATROPHILIN RECEPTOR-LIKE PROTEIN A"/>
    <property type="match status" value="1"/>
</dbReference>
<keyword evidence="2" id="KW-1185">Reference proteome</keyword>
<evidence type="ECO:0000313" key="1">
    <source>
        <dbReference type="EMBL" id="GFQ65766.1"/>
    </source>
</evidence>
<evidence type="ECO:0000313" key="2">
    <source>
        <dbReference type="Proteomes" id="UP000887116"/>
    </source>
</evidence>
<name>A0A8X6K828_TRICU</name>
<proteinExistence type="predicted"/>